<dbReference type="OrthoDB" id="5392603at2"/>
<dbReference type="PROSITE" id="PS51257">
    <property type="entry name" value="PROKAR_LIPOPROTEIN"/>
    <property type="match status" value="1"/>
</dbReference>
<keyword evidence="3" id="KW-0732">Signal</keyword>
<dbReference type="NCBIfam" id="TIGR01730">
    <property type="entry name" value="RND_mfp"/>
    <property type="match status" value="1"/>
</dbReference>
<dbReference type="Pfam" id="PF25917">
    <property type="entry name" value="BSH_RND"/>
    <property type="match status" value="1"/>
</dbReference>
<feature type="domain" description="Multidrug resistance protein MdtA-like alpha-helical hairpin" evidence="4">
    <location>
        <begin position="123"/>
        <end position="185"/>
    </location>
</feature>
<dbReference type="GO" id="GO:0015562">
    <property type="term" value="F:efflux transmembrane transporter activity"/>
    <property type="evidence" value="ECO:0007669"/>
    <property type="project" value="TreeGrafter"/>
</dbReference>
<sequence>MGSRRRLLLIFLTFSLLAASCGKRGPQETEEPKVAVELKKAELGSITRLASATGIIAAREEVKVGAPLPGRLTKVYVQVGDRVKAGDVVAELDNEDVKARLDQAKAGLEQARAALSQLEANRAQLEANLRQAEANASNSRANWERVKALYEAGAASKQQLEQAQTAMEVSQAQVEAARAALEALKAQRSALSSQVASAEAVVRQAEVALSNTYIKAPVEGVVTAKLLNPGEIAQGPILQLSTDKDIEVNFQVTERDINFLKEGAEVKILVPALGREFKGRISTFSPAADQRTRSYTVKAKFTSSPEGLHPGMTAIIYYLTERVDNAVLVPKNAVVKRGAQDIVFTVEEGRAVGRPVTLGIADSEKVEIKEGLAAGTPIVVKGQDFLSEGQLVEVVKGE</sequence>
<evidence type="ECO:0000259" key="6">
    <source>
        <dbReference type="Pfam" id="PF25954"/>
    </source>
</evidence>
<dbReference type="Gene3D" id="1.10.287.470">
    <property type="entry name" value="Helix hairpin bin"/>
    <property type="match status" value="3"/>
</dbReference>
<dbReference type="AlphaFoldDB" id="A0A1W1VA68"/>
<evidence type="ECO:0000256" key="3">
    <source>
        <dbReference type="SAM" id="SignalP"/>
    </source>
</evidence>
<evidence type="ECO:0000256" key="1">
    <source>
        <dbReference type="ARBA" id="ARBA00009477"/>
    </source>
</evidence>
<dbReference type="PANTHER" id="PTHR30469:SF15">
    <property type="entry name" value="HLYD FAMILY OF SECRETION PROTEINS"/>
    <property type="match status" value="1"/>
</dbReference>
<dbReference type="InterPro" id="IPR058624">
    <property type="entry name" value="MdtA-like_HH"/>
</dbReference>
<evidence type="ECO:0000313" key="8">
    <source>
        <dbReference type="EMBL" id="SMB89864.1"/>
    </source>
</evidence>
<dbReference type="InterPro" id="IPR006143">
    <property type="entry name" value="RND_pump_MFP"/>
</dbReference>
<dbReference type="GO" id="GO:1990281">
    <property type="term" value="C:efflux pump complex"/>
    <property type="evidence" value="ECO:0007669"/>
    <property type="project" value="TreeGrafter"/>
</dbReference>
<dbReference type="InterPro" id="IPR058792">
    <property type="entry name" value="Beta-barrel_RND_2"/>
</dbReference>
<dbReference type="Gene3D" id="2.40.50.100">
    <property type="match status" value="2"/>
</dbReference>
<feature type="domain" description="CusB-like beta-barrel" evidence="6">
    <location>
        <begin position="248"/>
        <end position="315"/>
    </location>
</feature>
<dbReference type="Proteomes" id="UP000192569">
    <property type="component" value="Chromosome I"/>
</dbReference>
<evidence type="ECO:0000259" key="7">
    <source>
        <dbReference type="Pfam" id="PF25989"/>
    </source>
</evidence>
<dbReference type="Pfam" id="PF25954">
    <property type="entry name" value="Beta-barrel_RND_2"/>
    <property type="match status" value="1"/>
</dbReference>
<dbReference type="EMBL" id="LT838272">
    <property type="protein sequence ID" value="SMB89864.1"/>
    <property type="molecule type" value="Genomic_DNA"/>
</dbReference>
<dbReference type="InterPro" id="IPR058625">
    <property type="entry name" value="MdtA-like_BSH"/>
</dbReference>
<dbReference type="Gene3D" id="2.40.30.170">
    <property type="match status" value="1"/>
</dbReference>
<dbReference type="RefSeq" id="WP_084663208.1">
    <property type="nucleotide sequence ID" value="NZ_LT838272.1"/>
</dbReference>
<organism evidence="8 9">
    <name type="scientific">Thermanaeromonas toyohensis ToBE</name>
    <dbReference type="NCBI Taxonomy" id="698762"/>
    <lineage>
        <taxon>Bacteria</taxon>
        <taxon>Bacillati</taxon>
        <taxon>Bacillota</taxon>
        <taxon>Clostridia</taxon>
        <taxon>Neomoorellales</taxon>
        <taxon>Neomoorellaceae</taxon>
        <taxon>Thermanaeromonas</taxon>
    </lineage>
</organism>
<dbReference type="InterPro" id="IPR058637">
    <property type="entry name" value="YknX-like_C"/>
</dbReference>
<accession>A0A1W1VA68</accession>
<feature type="domain" description="YknX-like C-terminal permuted SH3-like" evidence="7">
    <location>
        <begin position="327"/>
        <end position="394"/>
    </location>
</feature>
<evidence type="ECO:0000259" key="5">
    <source>
        <dbReference type="Pfam" id="PF25917"/>
    </source>
</evidence>
<dbReference type="SUPFAM" id="SSF111369">
    <property type="entry name" value="HlyD-like secretion proteins"/>
    <property type="match status" value="3"/>
</dbReference>
<comment type="similarity">
    <text evidence="1">Belongs to the membrane fusion protein (MFP) (TC 8.A.1) family.</text>
</comment>
<feature type="domain" description="Multidrug resistance protein MdtA-like barrel-sandwich hybrid" evidence="5">
    <location>
        <begin position="61"/>
        <end position="233"/>
    </location>
</feature>
<name>A0A1W1VA68_9FIRM</name>
<keyword evidence="9" id="KW-1185">Reference proteome</keyword>
<evidence type="ECO:0000259" key="4">
    <source>
        <dbReference type="Pfam" id="PF25876"/>
    </source>
</evidence>
<evidence type="ECO:0000313" key="9">
    <source>
        <dbReference type="Proteomes" id="UP000192569"/>
    </source>
</evidence>
<gene>
    <name evidence="8" type="ORF">SAMN00808754_0218</name>
</gene>
<reference evidence="8 9" key="1">
    <citation type="submission" date="2017-04" db="EMBL/GenBank/DDBJ databases">
        <authorList>
            <person name="Afonso C.L."/>
            <person name="Miller P.J."/>
            <person name="Scott M.A."/>
            <person name="Spackman E."/>
            <person name="Goraichik I."/>
            <person name="Dimitrov K.M."/>
            <person name="Suarez D.L."/>
            <person name="Swayne D.E."/>
        </authorList>
    </citation>
    <scope>NUCLEOTIDE SEQUENCE [LARGE SCALE GENOMIC DNA]</scope>
    <source>
        <strain evidence="8 9">ToBE</strain>
    </source>
</reference>
<dbReference type="Gene3D" id="2.40.420.20">
    <property type="match status" value="1"/>
</dbReference>
<dbReference type="PANTHER" id="PTHR30469">
    <property type="entry name" value="MULTIDRUG RESISTANCE PROTEIN MDTA"/>
    <property type="match status" value="1"/>
</dbReference>
<dbReference type="Pfam" id="PF25876">
    <property type="entry name" value="HH_MFP_RND"/>
    <property type="match status" value="1"/>
</dbReference>
<feature type="signal peptide" evidence="3">
    <location>
        <begin position="1"/>
        <end position="18"/>
    </location>
</feature>
<feature type="chain" id="PRO_5038861539" evidence="3">
    <location>
        <begin position="19"/>
        <end position="398"/>
    </location>
</feature>
<proteinExistence type="inferred from homology"/>
<protein>
    <submittedName>
        <fullName evidence="8">RND family efflux transporter, MFP subunit</fullName>
    </submittedName>
</protein>
<evidence type="ECO:0000256" key="2">
    <source>
        <dbReference type="SAM" id="Coils"/>
    </source>
</evidence>
<dbReference type="STRING" id="698762.SAMN00808754_0218"/>
<dbReference type="Pfam" id="PF25989">
    <property type="entry name" value="YknX_C"/>
    <property type="match status" value="1"/>
</dbReference>
<feature type="coiled-coil region" evidence="2">
    <location>
        <begin position="94"/>
        <end position="201"/>
    </location>
</feature>
<keyword evidence="2" id="KW-0175">Coiled coil</keyword>